<name>A0A3A9YVR3_9ACTN</name>
<organism evidence="9 10">
    <name type="scientific">Streptomyces hoynatensis</name>
    <dbReference type="NCBI Taxonomy" id="1141874"/>
    <lineage>
        <taxon>Bacteria</taxon>
        <taxon>Bacillati</taxon>
        <taxon>Actinomycetota</taxon>
        <taxon>Actinomycetes</taxon>
        <taxon>Kitasatosporales</taxon>
        <taxon>Streptomycetaceae</taxon>
        <taxon>Streptomyces</taxon>
    </lineage>
</organism>
<evidence type="ECO:0000313" key="9">
    <source>
        <dbReference type="EMBL" id="RKN39859.1"/>
    </source>
</evidence>
<evidence type="ECO:0000313" key="10">
    <source>
        <dbReference type="Proteomes" id="UP000272474"/>
    </source>
</evidence>
<sequence length="225" mass="23318">MTSDQPPEGEGGPEGRAGGPGAPRGEGGPGSPRGEGGPGAPEPGAGLPKAPPPGESGEPGGRGPEGEARGEGGPLPGMPPLASRGRRLLARIIDSFVVGIPVSLALWPTWGDWDTDNTDAAGVGPFVQETVILVVYFLYEALMLSARGQTLGKMALRIRVAMLHDGAVPRGGPGWTRAAVYSLPQVLPCIGFVFWLVNVLNCTWDKPYRQCLHDKAARTVVVSTA</sequence>
<dbReference type="RefSeq" id="WP_120681989.1">
    <property type="nucleotide sequence ID" value="NZ_RBAL01000012.1"/>
</dbReference>
<evidence type="ECO:0000256" key="1">
    <source>
        <dbReference type="ARBA" id="ARBA00004651"/>
    </source>
</evidence>
<evidence type="ECO:0000256" key="3">
    <source>
        <dbReference type="ARBA" id="ARBA00022692"/>
    </source>
</evidence>
<feature type="domain" description="RDD" evidence="8">
    <location>
        <begin position="82"/>
        <end position="217"/>
    </location>
</feature>
<keyword evidence="5 7" id="KW-0472">Membrane</keyword>
<keyword evidence="4 7" id="KW-1133">Transmembrane helix</keyword>
<evidence type="ECO:0000256" key="2">
    <source>
        <dbReference type="ARBA" id="ARBA00022475"/>
    </source>
</evidence>
<dbReference type="PANTHER" id="PTHR36115">
    <property type="entry name" value="PROLINE-RICH ANTIGEN HOMOLOG-RELATED"/>
    <property type="match status" value="1"/>
</dbReference>
<feature type="region of interest" description="Disordered" evidence="6">
    <location>
        <begin position="1"/>
        <end position="80"/>
    </location>
</feature>
<evidence type="ECO:0000256" key="7">
    <source>
        <dbReference type="SAM" id="Phobius"/>
    </source>
</evidence>
<dbReference type="InterPro" id="IPR010432">
    <property type="entry name" value="RDD"/>
</dbReference>
<accession>A0A3A9YVR3</accession>
<gene>
    <name evidence="9" type="ORF">D7294_20380</name>
</gene>
<comment type="caution">
    <text evidence="9">The sequence shown here is derived from an EMBL/GenBank/DDBJ whole genome shotgun (WGS) entry which is preliminary data.</text>
</comment>
<dbReference type="Pfam" id="PF06271">
    <property type="entry name" value="RDD"/>
    <property type="match status" value="1"/>
</dbReference>
<evidence type="ECO:0000256" key="6">
    <source>
        <dbReference type="SAM" id="MobiDB-lite"/>
    </source>
</evidence>
<comment type="subcellular location">
    <subcellularLocation>
        <location evidence="1">Cell membrane</location>
        <topology evidence="1">Multi-pass membrane protein</topology>
    </subcellularLocation>
</comment>
<keyword evidence="10" id="KW-1185">Reference proteome</keyword>
<reference evidence="9 10" key="1">
    <citation type="journal article" date="2014" name="Int. J. Syst. Evol. Microbiol.">
        <title>Streptomyces hoynatensis sp. nov., isolated from deep marine sediment.</title>
        <authorList>
            <person name="Veyisoglu A."/>
            <person name="Sahin N."/>
        </authorList>
    </citation>
    <scope>NUCLEOTIDE SEQUENCE [LARGE SCALE GENOMIC DNA]</scope>
    <source>
        <strain evidence="9 10">KCTC 29097</strain>
    </source>
</reference>
<dbReference type="Proteomes" id="UP000272474">
    <property type="component" value="Unassembled WGS sequence"/>
</dbReference>
<feature type="transmembrane region" description="Helical" evidence="7">
    <location>
        <begin position="88"/>
        <end position="108"/>
    </location>
</feature>
<dbReference type="PANTHER" id="PTHR36115:SF4">
    <property type="entry name" value="MEMBRANE PROTEIN"/>
    <property type="match status" value="1"/>
</dbReference>
<dbReference type="InterPro" id="IPR051791">
    <property type="entry name" value="Pra-immunoreactive"/>
</dbReference>
<dbReference type="OrthoDB" id="9774993at2"/>
<evidence type="ECO:0000256" key="4">
    <source>
        <dbReference type="ARBA" id="ARBA00022989"/>
    </source>
</evidence>
<dbReference type="AlphaFoldDB" id="A0A3A9YVR3"/>
<protein>
    <submittedName>
        <fullName evidence="9">RDD family protein</fullName>
    </submittedName>
</protein>
<feature type="compositionally biased region" description="Gly residues" evidence="6">
    <location>
        <begin position="9"/>
        <end position="39"/>
    </location>
</feature>
<keyword evidence="3 7" id="KW-0812">Transmembrane</keyword>
<dbReference type="GO" id="GO:0005886">
    <property type="term" value="C:plasma membrane"/>
    <property type="evidence" value="ECO:0007669"/>
    <property type="project" value="UniProtKB-SubCell"/>
</dbReference>
<proteinExistence type="predicted"/>
<evidence type="ECO:0000259" key="8">
    <source>
        <dbReference type="Pfam" id="PF06271"/>
    </source>
</evidence>
<keyword evidence="2" id="KW-1003">Cell membrane</keyword>
<evidence type="ECO:0000256" key="5">
    <source>
        <dbReference type="ARBA" id="ARBA00023136"/>
    </source>
</evidence>
<dbReference type="EMBL" id="RBAL01000012">
    <property type="protein sequence ID" value="RKN39859.1"/>
    <property type="molecule type" value="Genomic_DNA"/>
</dbReference>